<keyword evidence="6" id="KW-0472">Membrane</keyword>
<comment type="similarity">
    <text evidence="2">Belongs to the SNAP family.</text>
</comment>
<dbReference type="SUPFAM" id="SSF48452">
    <property type="entry name" value="TPR-like"/>
    <property type="match status" value="1"/>
</dbReference>
<evidence type="ECO:0000313" key="9">
    <source>
        <dbReference type="EMBL" id="CAF2113910.1"/>
    </source>
</evidence>
<dbReference type="GO" id="GO:0031201">
    <property type="term" value="C:SNARE complex"/>
    <property type="evidence" value="ECO:0007669"/>
    <property type="project" value="TreeGrafter"/>
</dbReference>
<evidence type="ECO:0000313" key="10">
    <source>
        <dbReference type="Proteomes" id="UP000663856"/>
    </source>
</evidence>
<dbReference type="GO" id="GO:0005774">
    <property type="term" value="C:vacuolar membrane"/>
    <property type="evidence" value="ECO:0007669"/>
    <property type="project" value="TreeGrafter"/>
</dbReference>
<proteinExistence type="inferred from homology"/>
<dbReference type="GO" id="GO:0016192">
    <property type="term" value="P:vesicle-mediated transport"/>
    <property type="evidence" value="ECO:0007669"/>
    <property type="project" value="UniProtKB-KW"/>
</dbReference>
<evidence type="ECO:0000256" key="3">
    <source>
        <dbReference type="ARBA" id="ARBA00022448"/>
    </source>
</evidence>
<keyword evidence="5" id="KW-0653">Protein transport</keyword>
<evidence type="ECO:0000256" key="2">
    <source>
        <dbReference type="ARBA" id="ARBA00010050"/>
    </source>
</evidence>
<dbReference type="InterPro" id="IPR000744">
    <property type="entry name" value="NSF_attach"/>
</dbReference>
<reference evidence="9" key="1">
    <citation type="submission" date="2021-02" db="EMBL/GenBank/DDBJ databases">
        <authorList>
            <person name="Nowell W R."/>
        </authorList>
    </citation>
    <scope>NUCLEOTIDE SEQUENCE</scope>
</reference>
<comment type="caution">
    <text evidence="9">The sequence shown here is derived from an EMBL/GenBank/DDBJ whole genome shotgun (WGS) entry which is preliminary data.</text>
</comment>
<protein>
    <recommendedName>
        <fullName evidence="7">Gamma-soluble NSF attachment protein</fullName>
    </recommendedName>
    <alternativeName>
        <fullName evidence="8">N-ethylmaleimide-sensitive factor attachment protein gamma</fullName>
    </alternativeName>
</protein>
<dbReference type="EMBL" id="CAJNRF010009799">
    <property type="protein sequence ID" value="CAF2113910.1"/>
    <property type="molecule type" value="Genomic_DNA"/>
</dbReference>
<keyword evidence="4" id="KW-0931">ER-Golgi transport</keyword>
<dbReference type="InterPro" id="IPR011990">
    <property type="entry name" value="TPR-like_helical_dom_sf"/>
</dbReference>
<evidence type="ECO:0000256" key="1">
    <source>
        <dbReference type="ARBA" id="ARBA00004170"/>
    </source>
</evidence>
<evidence type="ECO:0000256" key="6">
    <source>
        <dbReference type="ARBA" id="ARBA00023136"/>
    </source>
</evidence>
<organism evidence="9 10">
    <name type="scientific">Rotaria magnacalcarata</name>
    <dbReference type="NCBI Taxonomy" id="392030"/>
    <lineage>
        <taxon>Eukaryota</taxon>
        <taxon>Metazoa</taxon>
        <taxon>Spiralia</taxon>
        <taxon>Gnathifera</taxon>
        <taxon>Rotifera</taxon>
        <taxon>Eurotatoria</taxon>
        <taxon>Bdelloidea</taxon>
        <taxon>Philodinida</taxon>
        <taxon>Philodinidae</taxon>
        <taxon>Rotaria</taxon>
    </lineage>
</organism>
<comment type="subcellular location">
    <subcellularLocation>
        <location evidence="1">Membrane</location>
        <topology evidence="1">Peripheral membrane protein</topology>
    </subcellularLocation>
</comment>
<sequence length="461" mass="53033">MFNFNFSAKIKEAEEHIKQGEKYLKTSLTKWKPDLDSAIEEFDKACTCYRVAEKYDLCRDLSIRLADLQIQKGSTFFAAKSYEQAAQMTQQLQDLPTAAKYFNKAGELYVEGGQRDSGTLLYERYAPQFQQFDRGLTIDFYLKAAHLAEQDDKTSQAIELYEKAAMQVIRTGNFPKTTELLELVTKHLTYLERFDHLNRIILYRILLKLFNEDSVAGRNIFDQACRDYPTFEQWEERDHIELLLDGFDLEDKDLISKRCQKPYFMTVEPEFVRLMKRWIVPVTDKKDEQQNVGSSSTSGVKPMQLDGDEVDLRYIALFISGLCVGICLVRYSCIFEKSSSKLLVANPVTSQVDLSCHSIPLTNVSRSGNQVKFEEKESSASTSQTSSLLMPLKVSWKNDNFIPDESIQDNTNQHDYAECLRLGSFLIDRPFGNGLQPFDMMGPVLMKFNMCEQHWITPDGE</sequence>
<accession>A0A816VIF8</accession>
<dbReference type="GO" id="GO:0006886">
    <property type="term" value="P:intracellular protein transport"/>
    <property type="evidence" value="ECO:0007669"/>
    <property type="project" value="InterPro"/>
</dbReference>
<dbReference type="PANTHER" id="PTHR13768:SF2">
    <property type="entry name" value="GAMMA-SOLUBLE NSF ATTACHMENT PROTEIN"/>
    <property type="match status" value="1"/>
</dbReference>
<dbReference type="PANTHER" id="PTHR13768">
    <property type="entry name" value="SOLUBLE NSF ATTACHMENT PROTEIN SNAP"/>
    <property type="match status" value="1"/>
</dbReference>
<evidence type="ECO:0000256" key="4">
    <source>
        <dbReference type="ARBA" id="ARBA00022892"/>
    </source>
</evidence>
<dbReference type="Pfam" id="PF14938">
    <property type="entry name" value="SNAP"/>
    <property type="match status" value="1"/>
</dbReference>
<evidence type="ECO:0000256" key="7">
    <source>
        <dbReference type="ARBA" id="ARBA00040047"/>
    </source>
</evidence>
<dbReference type="GO" id="GO:0019905">
    <property type="term" value="F:syntaxin binding"/>
    <property type="evidence" value="ECO:0007669"/>
    <property type="project" value="TreeGrafter"/>
</dbReference>
<evidence type="ECO:0000256" key="8">
    <source>
        <dbReference type="ARBA" id="ARBA00042485"/>
    </source>
</evidence>
<evidence type="ECO:0000256" key="5">
    <source>
        <dbReference type="ARBA" id="ARBA00022927"/>
    </source>
</evidence>
<dbReference type="Gene3D" id="1.25.40.10">
    <property type="entry name" value="Tetratricopeptide repeat domain"/>
    <property type="match status" value="1"/>
</dbReference>
<dbReference type="AlphaFoldDB" id="A0A816VIF8"/>
<keyword evidence="3" id="KW-0813">Transport</keyword>
<dbReference type="GO" id="GO:0005483">
    <property type="term" value="F:soluble NSF attachment protein activity"/>
    <property type="evidence" value="ECO:0007669"/>
    <property type="project" value="TreeGrafter"/>
</dbReference>
<gene>
    <name evidence="9" type="ORF">WKI299_LOCUS22826</name>
</gene>
<name>A0A816VIF8_9BILA</name>
<dbReference type="Proteomes" id="UP000663856">
    <property type="component" value="Unassembled WGS sequence"/>
</dbReference>